<feature type="region of interest" description="Disordered" evidence="1">
    <location>
        <begin position="75"/>
        <end position="132"/>
    </location>
</feature>
<reference evidence="2 3" key="1">
    <citation type="submission" date="2019-05" db="EMBL/GenBank/DDBJ databases">
        <title>Mikania micrantha, genome provides insights into the molecular mechanism of rapid growth.</title>
        <authorList>
            <person name="Liu B."/>
        </authorList>
    </citation>
    <scope>NUCLEOTIDE SEQUENCE [LARGE SCALE GENOMIC DNA]</scope>
    <source>
        <strain evidence="2">NLD-2019</strain>
        <tissue evidence="2">Leaf</tissue>
    </source>
</reference>
<comment type="caution">
    <text evidence="2">The sequence shown here is derived from an EMBL/GenBank/DDBJ whole genome shotgun (WGS) entry which is preliminary data.</text>
</comment>
<feature type="region of interest" description="Disordered" evidence="1">
    <location>
        <begin position="41"/>
        <end position="62"/>
    </location>
</feature>
<gene>
    <name evidence="2" type="ORF">E3N88_32902</name>
</gene>
<evidence type="ECO:0000313" key="2">
    <source>
        <dbReference type="EMBL" id="KAD3337382.1"/>
    </source>
</evidence>
<name>A0A5N6MAA4_9ASTR</name>
<keyword evidence="3" id="KW-1185">Reference proteome</keyword>
<feature type="compositionally biased region" description="Basic and acidic residues" evidence="1">
    <location>
        <begin position="186"/>
        <end position="197"/>
    </location>
</feature>
<feature type="compositionally biased region" description="Low complexity" evidence="1">
    <location>
        <begin position="41"/>
        <end position="56"/>
    </location>
</feature>
<dbReference type="Proteomes" id="UP000326396">
    <property type="component" value="Linkage Group LG6"/>
</dbReference>
<dbReference type="AlphaFoldDB" id="A0A5N6MAA4"/>
<dbReference type="EMBL" id="SZYD01000016">
    <property type="protein sequence ID" value="KAD3337382.1"/>
    <property type="molecule type" value="Genomic_DNA"/>
</dbReference>
<feature type="compositionally biased region" description="Low complexity" evidence="1">
    <location>
        <begin position="78"/>
        <end position="107"/>
    </location>
</feature>
<proteinExistence type="predicted"/>
<feature type="region of interest" description="Disordered" evidence="1">
    <location>
        <begin position="180"/>
        <end position="259"/>
    </location>
</feature>
<organism evidence="2 3">
    <name type="scientific">Mikania micrantha</name>
    <name type="common">bitter vine</name>
    <dbReference type="NCBI Taxonomy" id="192012"/>
    <lineage>
        <taxon>Eukaryota</taxon>
        <taxon>Viridiplantae</taxon>
        <taxon>Streptophyta</taxon>
        <taxon>Embryophyta</taxon>
        <taxon>Tracheophyta</taxon>
        <taxon>Spermatophyta</taxon>
        <taxon>Magnoliopsida</taxon>
        <taxon>eudicotyledons</taxon>
        <taxon>Gunneridae</taxon>
        <taxon>Pentapetalae</taxon>
        <taxon>asterids</taxon>
        <taxon>campanulids</taxon>
        <taxon>Asterales</taxon>
        <taxon>Asteraceae</taxon>
        <taxon>Asteroideae</taxon>
        <taxon>Heliantheae alliance</taxon>
        <taxon>Eupatorieae</taxon>
        <taxon>Mikania</taxon>
    </lineage>
</organism>
<protein>
    <submittedName>
        <fullName evidence="2">Uncharacterized protein</fullName>
    </submittedName>
</protein>
<evidence type="ECO:0000313" key="3">
    <source>
        <dbReference type="Proteomes" id="UP000326396"/>
    </source>
</evidence>
<feature type="compositionally biased region" description="Basic and acidic residues" evidence="1">
    <location>
        <begin position="232"/>
        <end position="255"/>
    </location>
</feature>
<feature type="compositionally biased region" description="Polar residues" evidence="1">
    <location>
        <begin position="108"/>
        <end position="128"/>
    </location>
</feature>
<evidence type="ECO:0000256" key="1">
    <source>
        <dbReference type="SAM" id="MobiDB-lite"/>
    </source>
</evidence>
<accession>A0A5N6MAA4</accession>
<sequence length="276" mass="31133">MPHTRSQGPPPVLAFEEPEQEFHTNLRSRLSQVRVLAPILFSPSSSTPSSPSHTPISPFPISPVYFDMAEEMPPPPFTSNFNSNPNPNWNPNSNWRNSNNNWRGNNSYQPRQNQAANENSGAGPSSSGDPEVKDMLKQQMQMLQQLIAKDQHTQVKLQEHDTLLRNQQSAFLDLQRSVGWTTRSGRGGEKEVEKSPDVDEEEPVDEEIELETPDRVHQRLGPASTAPVGESSVEKKGVEAEKKKMEEKRTPEVDISRLPYPARALQQKYAQEYGHF</sequence>
<feature type="compositionally biased region" description="Acidic residues" evidence="1">
    <location>
        <begin position="198"/>
        <end position="211"/>
    </location>
</feature>